<sequence length="96" mass="11435">MSLCSPKELLKCPSQPNRLRISYTSIQITKKQKSLLMIPPKGLFHKKTSLMLKLTKMTSQMMRLKIETVKMYLKMSLIRQNFTFMLYCLVFDFFFK</sequence>
<evidence type="ECO:0000313" key="2">
    <source>
        <dbReference type="Proteomes" id="UP000032141"/>
    </source>
</evidence>
<dbReference type="AlphaFoldDB" id="A0A0D3C311"/>
<dbReference type="HOGENOM" id="CLU_2362657_0_0_1"/>
<reference evidence="1 2" key="1">
    <citation type="journal article" date="2014" name="Genome Biol.">
        <title>Transcriptome and methylome profiling reveals relics of genome dominance in the mesopolyploid Brassica oleracea.</title>
        <authorList>
            <person name="Parkin I.A."/>
            <person name="Koh C."/>
            <person name="Tang H."/>
            <person name="Robinson S.J."/>
            <person name="Kagale S."/>
            <person name="Clarke W.E."/>
            <person name="Town C.D."/>
            <person name="Nixon J."/>
            <person name="Krishnakumar V."/>
            <person name="Bidwell S.L."/>
            <person name="Denoeud F."/>
            <person name="Belcram H."/>
            <person name="Links M.G."/>
            <person name="Just J."/>
            <person name="Clarke C."/>
            <person name="Bender T."/>
            <person name="Huebert T."/>
            <person name="Mason A.S."/>
            <person name="Pires J.C."/>
            <person name="Barker G."/>
            <person name="Moore J."/>
            <person name="Walley P.G."/>
            <person name="Manoli S."/>
            <person name="Batley J."/>
            <person name="Edwards D."/>
            <person name="Nelson M.N."/>
            <person name="Wang X."/>
            <person name="Paterson A.H."/>
            <person name="King G."/>
            <person name="Bancroft I."/>
            <person name="Chalhoub B."/>
            <person name="Sharpe A.G."/>
        </authorList>
    </citation>
    <scope>NUCLEOTIDE SEQUENCE</scope>
    <source>
        <strain evidence="1 2">cv. TO1000</strain>
    </source>
</reference>
<dbReference type="Gramene" id="Bo4g170870.1">
    <property type="protein sequence ID" value="Bo4g170870.1"/>
    <property type="gene ID" value="Bo4g170870"/>
</dbReference>
<protein>
    <submittedName>
        <fullName evidence="1">Uncharacterized protein</fullName>
    </submittedName>
</protein>
<accession>A0A0D3C311</accession>
<keyword evidence="2" id="KW-1185">Reference proteome</keyword>
<proteinExistence type="predicted"/>
<organism evidence="1 2">
    <name type="scientific">Brassica oleracea var. oleracea</name>
    <dbReference type="NCBI Taxonomy" id="109376"/>
    <lineage>
        <taxon>Eukaryota</taxon>
        <taxon>Viridiplantae</taxon>
        <taxon>Streptophyta</taxon>
        <taxon>Embryophyta</taxon>
        <taxon>Tracheophyta</taxon>
        <taxon>Spermatophyta</taxon>
        <taxon>Magnoliopsida</taxon>
        <taxon>eudicotyledons</taxon>
        <taxon>Gunneridae</taxon>
        <taxon>Pentapetalae</taxon>
        <taxon>rosids</taxon>
        <taxon>malvids</taxon>
        <taxon>Brassicales</taxon>
        <taxon>Brassicaceae</taxon>
        <taxon>Brassiceae</taxon>
        <taxon>Brassica</taxon>
    </lineage>
</organism>
<reference evidence="1" key="2">
    <citation type="submission" date="2015-03" db="UniProtKB">
        <authorList>
            <consortium name="EnsemblPlants"/>
        </authorList>
    </citation>
    <scope>IDENTIFICATION</scope>
</reference>
<name>A0A0D3C311_BRAOL</name>
<evidence type="ECO:0000313" key="1">
    <source>
        <dbReference type="EnsemblPlants" id="Bo4g170870.1"/>
    </source>
</evidence>
<dbReference type="Proteomes" id="UP000032141">
    <property type="component" value="Chromosome C4"/>
</dbReference>
<dbReference type="EnsemblPlants" id="Bo4g170870.1">
    <property type="protein sequence ID" value="Bo4g170870.1"/>
    <property type="gene ID" value="Bo4g170870"/>
</dbReference>